<gene>
    <name evidence="1" type="ORF">AW736_07910</name>
</gene>
<organism evidence="1 2">
    <name type="scientific">Termitidicoccus mucosus</name>
    <dbReference type="NCBI Taxonomy" id="1184151"/>
    <lineage>
        <taxon>Bacteria</taxon>
        <taxon>Pseudomonadati</taxon>
        <taxon>Verrucomicrobiota</taxon>
        <taxon>Opitutia</taxon>
        <taxon>Opitutales</taxon>
        <taxon>Opitutaceae</taxon>
        <taxon>Termitidicoccus</taxon>
    </lineage>
</organism>
<dbReference type="SUPFAM" id="SSF51905">
    <property type="entry name" value="FAD/NAD(P)-binding domain"/>
    <property type="match status" value="1"/>
</dbReference>
<comment type="caution">
    <text evidence="1">The sequence shown here is derived from an EMBL/GenBank/DDBJ whole genome shotgun (WGS) entry which is preliminary data.</text>
</comment>
<proteinExistence type="predicted"/>
<dbReference type="Gene3D" id="3.50.50.60">
    <property type="entry name" value="FAD/NAD(P)-binding domain"/>
    <property type="match status" value="1"/>
</dbReference>
<dbReference type="OrthoDB" id="178899at2"/>
<evidence type="ECO:0008006" key="3">
    <source>
        <dbReference type="Google" id="ProtNLM"/>
    </source>
</evidence>
<accession>A0A178IKI8</accession>
<dbReference type="RefSeq" id="WP_068769623.1">
    <property type="nucleotide sequence ID" value="NZ_CP109796.1"/>
</dbReference>
<dbReference type="Proteomes" id="UP000078486">
    <property type="component" value="Unassembled WGS sequence"/>
</dbReference>
<dbReference type="InterPro" id="IPR036188">
    <property type="entry name" value="FAD/NAD-bd_sf"/>
</dbReference>
<evidence type="ECO:0000313" key="2">
    <source>
        <dbReference type="Proteomes" id="UP000078486"/>
    </source>
</evidence>
<reference evidence="1 2" key="1">
    <citation type="submission" date="2016-01" db="EMBL/GenBank/DDBJ databases">
        <title>High potential of lignocellulose degradation of a new Verrucomicrobia species.</title>
        <authorList>
            <person name="Wang Y."/>
            <person name="Shi Y."/>
            <person name="Qiu Z."/>
            <person name="Liu S."/>
            <person name="Yang H."/>
        </authorList>
    </citation>
    <scope>NUCLEOTIDE SEQUENCE [LARGE SCALE GENOMIC DNA]</scope>
    <source>
        <strain evidence="1 2">TSB47</strain>
    </source>
</reference>
<dbReference type="Pfam" id="PF13738">
    <property type="entry name" value="Pyr_redox_3"/>
    <property type="match status" value="1"/>
</dbReference>
<sequence>MAAEHADPEKIMDVIAFGGGAAGVGVSLILKDLGIRRFGILEKHDLGASFRRWPKEMRFITPVFFANAFGLSDLNAVNTATSPADFNGNEHPWGQDYANDLTAVAAHYKLPLVTRCEVQETSKRAGGFQPNMNCALCGCRKAISMRISPAAGSPGQPRAGPWSFASGAI</sequence>
<name>A0A178IKI8_9BACT</name>
<dbReference type="AlphaFoldDB" id="A0A178IKI8"/>
<evidence type="ECO:0000313" key="1">
    <source>
        <dbReference type="EMBL" id="OAM90392.1"/>
    </source>
</evidence>
<dbReference type="EMBL" id="LRRQ01000058">
    <property type="protein sequence ID" value="OAM90392.1"/>
    <property type="molecule type" value="Genomic_DNA"/>
</dbReference>
<dbReference type="STRING" id="1184151.AW736_07910"/>
<keyword evidence="2" id="KW-1185">Reference proteome</keyword>
<protein>
    <recommendedName>
        <fullName evidence="3">FAD-binding domain-containing protein</fullName>
    </recommendedName>
</protein>